<evidence type="ECO:0000256" key="1">
    <source>
        <dbReference type="SAM" id="MobiDB-lite"/>
    </source>
</evidence>
<dbReference type="Pfam" id="PF00246">
    <property type="entry name" value="Peptidase_M14"/>
    <property type="match status" value="1"/>
</dbReference>
<name>A0A420ESP2_9ACTN</name>
<dbReference type="SUPFAM" id="SSF52317">
    <property type="entry name" value="Class I glutamine amidotransferase-like"/>
    <property type="match status" value="1"/>
</dbReference>
<reference evidence="3 4" key="1">
    <citation type="journal article" date="2018" name="Int. J. Syst. Evol. Microbiol.">
        <title>Micromonospora globbae sp. nov., an endophytic actinomycete isolated from roots of Globba winitii C. H. Wright.</title>
        <authorList>
            <person name="Kuncharoen N."/>
            <person name="Pittayakhajonwut P."/>
            <person name="Tanasupawat S."/>
        </authorList>
    </citation>
    <scope>NUCLEOTIDE SEQUENCE [LARGE SCALE GENOMIC DNA]</scope>
    <source>
        <strain evidence="3 4">WPS1-2</strain>
    </source>
</reference>
<accession>A0A420ESP2</accession>
<protein>
    <recommendedName>
        <fullName evidence="2">Peptidase M14 domain-containing protein</fullName>
    </recommendedName>
</protein>
<dbReference type="Proteomes" id="UP000285744">
    <property type="component" value="Unassembled WGS sequence"/>
</dbReference>
<evidence type="ECO:0000313" key="4">
    <source>
        <dbReference type="Proteomes" id="UP000285744"/>
    </source>
</evidence>
<dbReference type="GO" id="GO:0004181">
    <property type="term" value="F:metallocarboxypeptidase activity"/>
    <property type="evidence" value="ECO:0007669"/>
    <property type="project" value="InterPro"/>
</dbReference>
<feature type="domain" description="Peptidase M14" evidence="2">
    <location>
        <begin position="129"/>
        <end position="337"/>
    </location>
</feature>
<sequence length="953" mass="104792">MSHRPTPRQLVEAFLSFPEAGEKANNREQRTHCGGPARPGYGQPRRSTTVDVESEGPPMLKSRPPLLYGACAALLALVAATATAPGATAGPGLTHAAASRAADIPTPEQHFGFKMGTEGKLASYPDVLRYMKLIAERSDRVDYQAIGPTTMGNEYGTVIISSPKNLRRLDRLVEINQKLADPRRTTPEEARRLAAEGVPFYHLEATIHSSEVGNGQAINDIVHRLATEDSDFTRKVLNNSVVVLVPSQNPDGQHLVIDHFNRTAGTNYRRTFPDLYHKYTGHDDNRDWTMFTQVEARYRLELEKRYRPAIVHIMHQKGNSGSRIFVPPYGGITSENVPANMSSSVAAIGQHAARALAAAGKTGVGSLDYHIFWTLEQPGGYFPFTGSGIYLTEIASVTDYAYPQVSRDGSPLGPQQPRMSLIEPYRSNVWTLADIVDYAKIATYAGMEYTADNGEKLLYDNLFAVPHEYLTQGVPSGTFAFVVDARQRDPYATFEMLQRLEWTEVEIDRATSPFVADGKRYDAGSYVIKMRQPRGNWAHQVLGTDRYPEVRDCADCPVLLPYAEATTSLPLQLGVDVAEIRTPFEARLERVTSVEPPRVTMPPAPGAKGAYLVRPESYGTIQIVSALQDANIPTFRGAKAFRAQGVDYPAGTYIVPATPQARHVLATASAKVGLPVTAVPRAPKVAGVQLKPQTRVGLMRGIGNMPGGWDMWQFDQYGINYDVVSAQDFQRGSLRELYDTIVISSGVSREDIVEGLDPTQYDEAYAWAYGVGEKGWRKLRQFVRDGGTLLAIGDSVETAQQLFDLPMKPALPEDDDEFVTGGSLLHQEFDPNHPVAWGMPESWPVWLYDTQAWELTGDSGQVVSHYPAEGEVLASGYLRGAEHIRGATNVASFTVGKGEVVTYGSEITFRSLPRSQFNLLYNAIYHGPAAEVDAAAVQQLRPQFTPDGAPVRR</sequence>
<dbReference type="InterPro" id="IPR000834">
    <property type="entry name" value="Peptidase_M14"/>
</dbReference>
<evidence type="ECO:0000259" key="2">
    <source>
        <dbReference type="Pfam" id="PF00246"/>
    </source>
</evidence>
<dbReference type="Gene3D" id="3.40.630.10">
    <property type="entry name" value="Zn peptidases"/>
    <property type="match status" value="1"/>
</dbReference>
<feature type="region of interest" description="Disordered" evidence="1">
    <location>
        <begin position="20"/>
        <end position="58"/>
    </location>
</feature>
<dbReference type="InterPro" id="IPR029062">
    <property type="entry name" value="Class_I_gatase-like"/>
</dbReference>
<gene>
    <name evidence="3" type="ORF">D7I43_30000</name>
</gene>
<dbReference type="EMBL" id="RAQQ01000035">
    <property type="protein sequence ID" value="RKF23726.1"/>
    <property type="molecule type" value="Genomic_DNA"/>
</dbReference>
<evidence type="ECO:0000313" key="3">
    <source>
        <dbReference type="EMBL" id="RKF23726.1"/>
    </source>
</evidence>
<feature type="compositionally biased region" description="Basic and acidic residues" evidence="1">
    <location>
        <begin position="20"/>
        <end position="31"/>
    </location>
</feature>
<proteinExistence type="predicted"/>
<dbReference type="GO" id="GO:0006508">
    <property type="term" value="P:proteolysis"/>
    <property type="evidence" value="ECO:0007669"/>
    <property type="project" value="InterPro"/>
</dbReference>
<dbReference type="AlphaFoldDB" id="A0A420ESP2"/>
<dbReference type="GO" id="GO:0008270">
    <property type="term" value="F:zinc ion binding"/>
    <property type="evidence" value="ECO:0007669"/>
    <property type="project" value="InterPro"/>
</dbReference>
<dbReference type="SUPFAM" id="SSF53187">
    <property type="entry name" value="Zn-dependent exopeptidases"/>
    <property type="match status" value="1"/>
</dbReference>
<comment type="caution">
    <text evidence="3">The sequence shown here is derived from an EMBL/GenBank/DDBJ whole genome shotgun (WGS) entry which is preliminary data.</text>
</comment>
<organism evidence="3 4">
    <name type="scientific">Micromonospora globbae</name>
    <dbReference type="NCBI Taxonomy" id="1894969"/>
    <lineage>
        <taxon>Bacteria</taxon>
        <taxon>Bacillati</taxon>
        <taxon>Actinomycetota</taxon>
        <taxon>Actinomycetes</taxon>
        <taxon>Micromonosporales</taxon>
        <taxon>Micromonosporaceae</taxon>
        <taxon>Micromonospora</taxon>
    </lineage>
</organism>